<comment type="caution">
    <text evidence="10">The sequence shown here is derived from an EMBL/GenBank/DDBJ whole genome shotgun (WGS) entry which is preliminary data.</text>
</comment>
<evidence type="ECO:0000256" key="3">
    <source>
        <dbReference type="ARBA" id="ARBA00012562"/>
    </source>
</evidence>
<dbReference type="Proteomes" id="UP001457282">
    <property type="component" value="Unassembled WGS sequence"/>
</dbReference>
<dbReference type="AlphaFoldDB" id="A0AAW1XIE2"/>
<dbReference type="InterPro" id="IPR008947">
    <property type="entry name" value="PLipase_C/P1_nuclease_dom_sf"/>
</dbReference>
<evidence type="ECO:0000256" key="1">
    <source>
        <dbReference type="ARBA" id="ARBA00000245"/>
    </source>
</evidence>
<sequence length="81" mass="9019">MADNLTEALIFLAHFIGDVHQPLHAGFTGDAGGSTTLVQWIKNGEPLSWIKPMELLVGIECDAADLKSDQWVLYESRRDHQ</sequence>
<comment type="similarity">
    <text evidence="2">Belongs to the nuclease type I family.</text>
</comment>
<dbReference type="GO" id="GO:0003676">
    <property type="term" value="F:nucleic acid binding"/>
    <property type="evidence" value="ECO:0007669"/>
    <property type="project" value="InterPro"/>
</dbReference>
<keyword evidence="7" id="KW-0378">Hydrolase</keyword>
<evidence type="ECO:0000256" key="5">
    <source>
        <dbReference type="ARBA" id="ARBA00022723"/>
    </source>
</evidence>
<dbReference type="SUPFAM" id="SSF48537">
    <property type="entry name" value="Phospholipase C/P1 nuclease"/>
    <property type="match status" value="1"/>
</dbReference>
<protein>
    <recommendedName>
        <fullName evidence="3">Aspergillus nuclease S1</fullName>
        <ecNumber evidence="3">3.1.30.1</ecNumber>
    </recommendedName>
</protein>
<dbReference type="Pfam" id="PF02265">
    <property type="entry name" value="S1-P1_nuclease"/>
    <property type="match status" value="1"/>
</dbReference>
<dbReference type="PANTHER" id="PTHR33146">
    <property type="entry name" value="ENDONUCLEASE 4"/>
    <property type="match status" value="1"/>
</dbReference>
<dbReference type="GO" id="GO:0004521">
    <property type="term" value="F:RNA endonuclease activity"/>
    <property type="evidence" value="ECO:0007669"/>
    <property type="project" value="UniProtKB-ARBA"/>
</dbReference>
<dbReference type="Gene3D" id="1.10.575.10">
    <property type="entry name" value="P1 Nuclease"/>
    <property type="match status" value="1"/>
</dbReference>
<evidence type="ECO:0000256" key="2">
    <source>
        <dbReference type="ARBA" id="ARBA00009547"/>
    </source>
</evidence>
<dbReference type="EC" id="3.1.30.1" evidence="3"/>
<dbReference type="InterPro" id="IPR003154">
    <property type="entry name" value="S1/P1nuclease"/>
</dbReference>
<keyword evidence="4" id="KW-0540">Nuclease</keyword>
<keyword evidence="8" id="KW-1015">Disulfide bond</keyword>
<evidence type="ECO:0000313" key="10">
    <source>
        <dbReference type="EMBL" id="KAK9936292.1"/>
    </source>
</evidence>
<dbReference type="GO" id="GO:0000014">
    <property type="term" value="F:single-stranded DNA endodeoxyribonuclease activity"/>
    <property type="evidence" value="ECO:0007669"/>
    <property type="project" value="UniProtKB-ARBA"/>
</dbReference>
<evidence type="ECO:0000256" key="4">
    <source>
        <dbReference type="ARBA" id="ARBA00022722"/>
    </source>
</evidence>
<dbReference type="GO" id="GO:0046872">
    <property type="term" value="F:metal ion binding"/>
    <property type="evidence" value="ECO:0007669"/>
    <property type="project" value="UniProtKB-KW"/>
</dbReference>
<keyword evidence="6" id="KW-0255">Endonuclease</keyword>
<accession>A0AAW1XIE2</accession>
<evidence type="ECO:0000256" key="8">
    <source>
        <dbReference type="ARBA" id="ARBA00023157"/>
    </source>
</evidence>
<keyword evidence="5" id="KW-0479">Metal-binding</keyword>
<organism evidence="10 11">
    <name type="scientific">Rubus argutus</name>
    <name type="common">Southern blackberry</name>
    <dbReference type="NCBI Taxonomy" id="59490"/>
    <lineage>
        <taxon>Eukaryota</taxon>
        <taxon>Viridiplantae</taxon>
        <taxon>Streptophyta</taxon>
        <taxon>Embryophyta</taxon>
        <taxon>Tracheophyta</taxon>
        <taxon>Spermatophyta</taxon>
        <taxon>Magnoliopsida</taxon>
        <taxon>eudicotyledons</taxon>
        <taxon>Gunneridae</taxon>
        <taxon>Pentapetalae</taxon>
        <taxon>rosids</taxon>
        <taxon>fabids</taxon>
        <taxon>Rosales</taxon>
        <taxon>Rosaceae</taxon>
        <taxon>Rosoideae</taxon>
        <taxon>Rosoideae incertae sedis</taxon>
        <taxon>Rubus</taxon>
    </lineage>
</organism>
<reference evidence="10 11" key="1">
    <citation type="journal article" date="2023" name="G3 (Bethesda)">
        <title>A chromosome-length genome assembly and annotation of blackberry (Rubus argutus, cv. 'Hillquist').</title>
        <authorList>
            <person name="Bruna T."/>
            <person name="Aryal R."/>
            <person name="Dudchenko O."/>
            <person name="Sargent D.J."/>
            <person name="Mead D."/>
            <person name="Buti M."/>
            <person name="Cavallini A."/>
            <person name="Hytonen T."/>
            <person name="Andres J."/>
            <person name="Pham M."/>
            <person name="Weisz D."/>
            <person name="Mascagni F."/>
            <person name="Usai G."/>
            <person name="Natali L."/>
            <person name="Bassil N."/>
            <person name="Fernandez G.E."/>
            <person name="Lomsadze A."/>
            <person name="Armour M."/>
            <person name="Olukolu B."/>
            <person name="Poorten T."/>
            <person name="Britton C."/>
            <person name="Davik J."/>
            <person name="Ashrafi H."/>
            <person name="Aiden E.L."/>
            <person name="Borodovsky M."/>
            <person name="Worthington M."/>
        </authorList>
    </citation>
    <scope>NUCLEOTIDE SEQUENCE [LARGE SCALE GENOMIC DNA]</scope>
    <source>
        <strain evidence="10">PI 553951</strain>
    </source>
</reference>
<comment type="catalytic activity">
    <reaction evidence="1">
        <text>Endonucleolytic cleavage to 5'-phosphomononucleotide and 5'-phosphooligonucleotide end-products.</text>
        <dbReference type="EC" id="3.1.30.1"/>
    </reaction>
</comment>
<evidence type="ECO:0000256" key="7">
    <source>
        <dbReference type="ARBA" id="ARBA00022801"/>
    </source>
</evidence>
<keyword evidence="11" id="KW-1185">Reference proteome</keyword>
<dbReference type="GO" id="GO:0006308">
    <property type="term" value="P:DNA catabolic process"/>
    <property type="evidence" value="ECO:0007669"/>
    <property type="project" value="InterPro"/>
</dbReference>
<evidence type="ECO:0000256" key="9">
    <source>
        <dbReference type="ARBA" id="ARBA00023180"/>
    </source>
</evidence>
<keyword evidence="9" id="KW-0325">Glycoprotein</keyword>
<name>A0AAW1XIE2_RUBAR</name>
<gene>
    <name evidence="10" type="ORF">M0R45_013141</name>
</gene>
<evidence type="ECO:0000256" key="6">
    <source>
        <dbReference type="ARBA" id="ARBA00022759"/>
    </source>
</evidence>
<proteinExistence type="inferred from homology"/>
<dbReference type="EMBL" id="JBEDUW010000003">
    <property type="protein sequence ID" value="KAK9936292.1"/>
    <property type="molecule type" value="Genomic_DNA"/>
</dbReference>
<evidence type="ECO:0000313" key="11">
    <source>
        <dbReference type="Proteomes" id="UP001457282"/>
    </source>
</evidence>
<dbReference type="PANTHER" id="PTHR33146:SF26">
    <property type="entry name" value="ENDONUCLEASE 4"/>
    <property type="match status" value="1"/>
</dbReference>